<gene>
    <name evidence="1" type="ORF">ACFSJS_22680</name>
</gene>
<comment type="caution">
    <text evidence="1">The sequence shown here is derived from an EMBL/GenBank/DDBJ whole genome shotgun (WGS) entry which is preliminary data.</text>
</comment>
<evidence type="ECO:0000313" key="1">
    <source>
        <dbReference type="EMBL" id="MFD1832429.1"/>
    </source>
</evidence>
<organism evidence="1 2">
    <name type="scientific">Streptomyces desertarenae</name>
    <dbReference type="NCBI Taxonomy" id="2666184"/>
    <lineage>
        <taxon>Bacteria</taxon>
        <taxon>Bacillati</taxon>
        <taxon>Actinomycetota</taxon>
        <taxon>Actinomycetes</taxon>
        <taxon>Kitasatosporales</taxon>
        <taxon>Streptomycetaceae</taxon>
        <taxon>Streptomyces</taxon>
    </lineage>
</organism>
<reference evidence="2" key="1">
    <citation type="journal article" date="2019" name="Int. J. Syst. Evol. Microbiol.">
        <title>The Global Catalogue of Microorganisms (GCM) 10K type strain sequencing project: providing services to taxonomists for standard genome sequencing and annotation.</title>
        <authorList>
            <consortium name="The Broad Institute Genomics Platform"/>
            <consortium name="The Broad Institute Genome Sequencing Center for Infectious Disease"/>
            <person name="Wu L."/>
            <person name="Ma J."/>
        </authorList>
    </citation>
    <scope>NUCLEOTIDE SEQUENCE [LARGE SCALE GENOMIC DNA]</scope>
    <source>
        <strain evidence="2">CGMCC 4.7455</strain>
    </source>
</reference>
<dbReference type="EMBL" id="JBHUFU010000015">
    <property type="protein sequence ID" value="MFD1832429.1"/>
    <property type="molecule type" value="Genomic_DNA"/>
</dbReference>
<protein>
    <submittedName>
        <fullName evidence="1">Uncharacterized protein</fullName>
    </submittedName>
</protein>
<dbReference type="RefSeq" id="WP_380903324.1">
    <property type="nucleotide sequence ID" value="NZ_JBHUFU010000015.1"/>
</dbReference>
<sequence length="169" mass="18369">MSAPAQAETLRQEYERLCDAQAAVESIARRGGEIAPEIRQQYTATAARLREILAVPPDGYTLPRAAADLVAHAAAHGWQTLVQWTPPGWDGEPYVRVQVGRRLTAEEAADHPAGVYLYELTWHSRDCPPGRLRRFGSGLARTPDRPAAHGAPSVRAIRAVIAAHPAPTL</sequence>
<accession>A0ABW4PQA0</accession>
<evidence type="ECO:0000313" key="2">
    <source>
        <dbReference type="Proteomes" id="UP001597365"/>
    </source>
</evidence>
<dbReference type="Proteomes" id="UP001597365">
    <property type="component" value="Unassembled WGS sequence"/>
</dbReference>
<proteinExistence type="predicted"/>
<keyword evidence="2" id="KW-1185">Reference proteome</keyword>
<name>A0ABW4PQA0_9ACTN</name>